<dbReference type="EMBL" id="JAKLWS010000047">
    <property type="protein sequence ID" value="MCG2590868.1"/>
    <property type="molecule type" value="Genomic_DNA"/>
</dbReference>
<evidence type="ECO:0000256" key="1">
    <source>
        <dbReference type="ARBA" id="ARBA00005960"/>
    </source>
</evidence>
<dbReference type="PANTHER" id="PTHR31459">
    <property type="match status" value="1"/>
</dbReference>
<dbReference type="Pfam" id="PF03168">
    <property type="entry name" value="LEA_2"/>
    <property type="match status" value="2"/>
</dbReference>
<name>A0ABS9KJ33_9BACT</name>
<sequence length="282" mass="31409">MKKIILFSIVLITLSSCNTLRDLSNIQKPSVRYSKMSVDDISFSDVTLLFDFEVDNPNSFGVSADQYRYEFFINGEEFVTGIQTENLRIAGQSKSIVQVPVSLTFSEVFDTIGSVARRDSIAYRISSEVQFDIAGIGRQRVPVSAEGELPIPKPPRIELDNFNVKELSFSGAEMVASIRVQNPNSFGISFADAFYNLEVNGNEWLNTTLDRDLNLDGSQSELITIPIRLNSSQMGSVLIDMLKGEKEFQYQLNGSAKVSADIRGFSGFETLPFNLSGTYRLD</sequence>
<organism evidence="3 4">
    <name type="scientific">Rhodohalobacter sulfatireducens</name>
    <dbReference type="NCBI Taxonomy" id="2911366"/>
    <lineage>
        <taxon>Bacteria</taxon>
        <taxon>Pseudomonadati</taxon>
        <taxon>Balneolota</taxon>
        <taxon>Balneolia</taxon>
        <taxon>Balneolales</taxon>
        <taxon>Balneolaceae</taxon>
        <taxon>Rhodohalobacter</taxon>
    </lineage>
</organism>
<comment type="similarity">
    <text evidence="1">Belongs to the LEA type 2 family.</text>
</comment>
<feature type="domain" description="Water stress and hypersensitive response" evidence="2">
    <location>
        <begin position="157"/>
        <end position="278"/>
    </location>
</feature>
<accession>A0ABS9KJ33</accession>
<dbReference type="SMART" id="SM00769">
    <property type="entry name" value="WHy"/>
    <property type="match status" value="2"/>
</dbReference>
<dbReference type="Proteomes" id="UP001165366">
    <property type="component" value="Unassembled WGS sequence"/>
</dbReference>
<proteinExistence type="inferred from homology"/>
<protein>
    <submittedName>
        <fullName evidence="3">LEA type 2 family protein</fullName>
    </submittedName>
</protein>
<dbReference type="InterPro" id="IPR004864">
    <property type="entry name" value="LEA_2"/>
</dbReference>
<keyword evidence="4" id="KW-1185">Reference proteome</keyword>
<gene>
    <name evidence="3" type="ORF">L6773_20025</name>
</gene>
<dbReference type="InterPro" id="IPR045043">
    <property type="entry name" value="Lea14-like"/>
</dbReference>
<dbReference type="InterPro" id="IPR013990">
    <property type="entry name" value="WHy-dom"/>
</dbReference>
<reference evidence="3" key="2">
    <citation type="submission" date="2024-05" db="EMBL/GenBank/DDBJ databases">
        <title>Rhodohalobacter halophilus gen. nov., sp. nov., a moderately halophilic member of the family Balneolaceae.</title>
        <authorList>
            <person name="Xia J."/>
        </authorList>
    </citation>
    <scope>NUCLEOTIDE SEQUENCE</scope>
    <source>
        <strain evidence="3">WB101</strain>
    </source>
</reference>
<dbReference type="PROSITE" id="PS51257">
    <property type="entry name" value="PROKAR_LIPOPROTEIN"/>
    <property type="match status" value="1"/>
</dbReference>
<comment type="caution">
    <text evidence="3">The sequence shown here is derived from an EMBL/GenBank/DDBJ whole genome shotgun (WGS) entry which is preliminary data.</text>
</comment>
<reference evidence="3" key="1">
    <citation type="submission" date="2022-01" db="EMBL/GenBank/DDBJ databases">
        <authorList>
            <person name="Wang Y."/>
        </authorList>
    </citation>
    <scope>NUCLEOTIDE SEQUENCE</scope>
    <source>
        <strain evidence="3">WB101</strain>
    </source>
</reference>
<dbReference type="SUPFAM" id="SSF117070">
    <property type="entry name" value="LEA14-like"/>
    <property type="match status" value="2"/>
</dbReference>
<evidence type="ECO:0000313" key="3">
    <source>
        <dbReference type="EMBL" id="MCG2590868.1"/>
    </source>
</evidence>
<dbReference type="Gene3D" id="2.60.40.1820">
    <property type="match status" value="2"/>
</dbReference>
<dbReference type="RefSeq" id="WP_237856371.1">
    <property type="nucleotide sequence ID" value="NZ_JAKLWS010000047.1"/>
</dbReference>
<evidence type="ECO:0000259" key="2">
    <source>
        <dbReference type="SMART" id="SM00769"/>
    </source>
</evidence>
<evidence type="ECO:0000313" key="4">
    <source>
        <dbReference type="Proteomes" id="UP001165366"/>
    </source>
</evidence>
<dbReference type="PANTHER" id="PTHR31459:SF2">
    <property type="entry name" value="OS03G0843300 PROTEIN"/>
    <property type="match status" value="1"/>
</dbReference>
<feature type="domain" description="Water stress and hypersensitive response" evidence="2">
    <location>
        <begin position="31"/>
        <end position="148"/>
    </location>
</feature>